<dbReference type="EMBL" id="PYGA01000038">
    <property type="protein sequence ID" value="PSK85020.1"/>
    <property type="molecule type" value="Genomic_DNA"/>
</dbReference>
<dbReference type="Pfam" id="PF04672">
    <property type="entry name" value="Methyltransf_19"/>
    <property type="match status" value="1"/>
</dbReference>
<keyword evidence="2" id="KW-1185">Reference proteome</keyword>
<reference evidence="1 2" key="1">
    <citation type="submission" date="2018-03" db="EMBL/GenBank/DDBJ databases">
        <title>Genomic Encyclopedia of Archaeal and Bacterial Type Strains, Phase II (KMG-II): from individual species to whole genera.</title>
        <authorList>
            <person name="Goeker M."/>
        </authorList>
    </citation>
    <scope>NUCLEOTIDE SEQUENCE [LARGE SCALE GENOMIC DNA]</scope>
    <source>
        <strain evidence="1 2">DSM 45312</strain>
    </source>
</reference>
<protein>
    <submittedName>
        <fullName evidence="1">S-adenosyl methyltransferase</fullName>
    </submittedName>
</protein>
<dbReference type="RefSeq" id="WP_106586879.1">
    <property type="nucleotide sequence ID" value="NZ_PYGA01000038.1"/>
</dbReference>
<sequence length="283" mass="30758">MEQNPLSSHFPPDIDMTTPTVARTYDALLDGKDHFAPDAAAAEVVEGINPGTKVLARENRAFLSRAVEYIARDLGITQFIDLGSGLPAAENTHQVAQRVHRRAHVVYVDIDPIVLVHGRAILADTADTTVITSDLRDVDRVMGAPRTIRLIDLSKPVCIMLVSLLHCIPDSDDPFGLVRRYFDRLPSGSALVFSHLCADDPASANAFTEGVHKLGMEWGRVRSPRECARAMDGLEIVSPALDGGTDPVLVDCVTWRNGDAVPRPLPADPNKLIWEHAGVGIKP</sequence>
<keyword evidence="1" id="KW-0489">Methyltransferase</keyword>
<evidence type="ECO:0000313" key="2">
    <source>
        <dbReference type="Proteomes" id="UP000240542"/>
    </source>
</evidence>
<dbReference type="AlphaFoldDB" id="A0A2P8CJ69"/>
<proteinExistence type="predicted"/>
<dbReference type="Proteomes" id="UP000240542">
    <property type="component" value="Unassembled WGS sequence"/>
</dbReference>
<name>A0A2P8CJ69_9ACTN</name>
<dbReference type="OrthoDB" id="3216820at2"/>
<dbReference type="Gene3D" id="3.40.50.150">
    <property type="entry name" value="Vaccinia Virus protein VP39"/>
    <property type="match status" value="1"/>
</dbReference>
<organism evidence="1 2">
    <name type="scientific">Murinocardiopsis flavida</name>
    <dbReference type="NCBI Taxonomy" id="645275"/>
    <lineage>
        <taxon>Bacteria</taxon>
        <taxon>Bacillati</taxon>
        <taxon>Actinomycetota</taxon>
        <taxon>Actinomycetes</taxon>
        <taxon>Streptosporangiales</taxon>
        <taxon>Nocardiopsidaceae</taxon>
        <taxon>Murinocardiopsis</taxon>
    </lineage>
</organism>
<dbReference type="InterPro" id="IPR029063">
    <property type="entry name" value="SAM-dependent_MTases_sf"/>
</dbReference>
<comment type="caution">
    <text evidence="1">The sequence shown here is derived from an EMBL/GenBank/DDBJ whole genome shotgun (WGS) entry which is preliminary data.</text>
</comment>
<keyword evidence="1" id="KW-0808">Transferase</keyword>
<gene>
    <name evidence="1" type="ORF">CLV63_13819</name>
</gene>
<dbReference type="SUPFAM" id="SSF53335">
    <property type="entry name" value="S-adenosyl-L-methionine-dependent methyltransferases"/>
    <property type="match status" value="1"/>
</dbReference>
<evidence type="ECO:0000313" key="1">
    <source>
        <dbReference type="EMBL" id="PSK85020.1"/>
    </source>
</evidence>
<dbReference type="GO" id="GO:0032259">
    <property type="term" value="P:methylation"/>
    <property type="evidence" value="ECO:0007669"/>
    <property type="project" value="UniProtKB-KW"/>
</dbReference>
<accession>A0A2P8CJ69</accession>
<dbReference type="GO" id="GO:0008168">
    <property type="term" value="F:methyltransferase activity"/>
    <property type="evidence" value="ECO:0007669"/>
    <property type="project" value="UniProtKB-KW"/>
</dbReference>
<dbReference type="InterPro" id="IPR006764">
    <property type="entry name" value="SAM_dep_MeTrfase_SAV2177_type"/>
</dbReference>
<dbReference type="PIRSF" id="PIRSF017393">
    <property type="entry name" value="MTase_SAV2177"/>
    <property type="match status" value="1"/>
</dbReference>